<dbReference type="STRING" id="1810919.A0A3D8T5Y5"/>
<evidence type="ECO:0000313" key="4">
    <source>
        <dbReference type="Proteomes" id="UP000256690"/>
    </source>
</evidence>
<comment type="similarity">
    <text evidence="1">Belongs to the asaB hydroxylase/desaturase family.</text>
</comment>
<name>A0A3D8T5Y5_9EURO</name>
<evidence type="ECO:0000256" key="2">
    <source>
        <dbReference type="SAM" id="MobiDB-lite"/>
    </source>
</evidence>
<dbReference type="PANTHER" id="PTHR34598:SF3">
    <property type="entry name" value="OXIDOREDUCTASE AN1597"/>
    <property type="match status" value="1"/>
</dbReference>
<dbReference type="EMBL" id="PVWQ01000001">
    <property type="protein sequence ID" value="RDW93965.1"/>
    <property type="molecule type" value="Genomic_DNA"/>
</dbReference>
<dbReference type="Proteomes" id="UP000256690">
    <property type="component" value="Unassembled WGS sequence"/>
</dbReference>
<reference evidence="3 4" key="1">
    <citation type="journal article" date="2018" name="IMA Fungus">
        <title>IMA Genome-F 9: Draft genome sequence of Annulohypoxylon stygium, Aspergillus mulundensis, Berkeleyomyces basicola (syn. Thielaviopsis basicola), Ceratocystis smalleyi, two Cercospora beticola strains, Coleophoma cylindrospora, Fusarium fracticaudum, Phialophora cf. hyalina, and Morchella septimelata.</title>
        <authorList>
            <person name="Wingfield B.D."/>
            <person name="Bills G.F."/>
            <person name="Dong Y."/>
            <person name="Huang W."/>
            <person name="Nel W.J."/>
            <person name="Swalarsk-Parry B.S."/>
            <person name="Vaghefi N."/>
            <person name="Wilken P.M."/>
            <person name="An Z."/>
            <person name="de Beer Z.W."/>
            <person name="De Vos L."/>
            <person name="Chen L."/>
            <person name="Duong T.A."/>
            <person name="Gao Y."/>
            <person name="Hammerbacher A."/>
            <person name="Kikkert J.R."/>
            <person name="Li Y."/>
            <person name="Li H."/>
            <person name="Li K."/>
            <person name="Li Q."/>
            <person name="Liu X."/>
            <person name="Ma X."/>
            <person name="Naidoo K."/>
            <person name="Pethybridge S.J."/>
            <person name="Sun J."/>
            <person name="Steenkamp E.T."/>
            <person name="van der Nest M.A."/>
            <person name="van Wyk S."/>
            <person name="Wingfield M.J."/>
            <person name="Xiong C."/>
            <person name="Yue Q."/>
            <person name="Zhang X."/>
        </authorList>
    </citation>
    <scope>NUCLEOTIDE SEQUENCE [LARGE SCALE GENOMIC DNA]</scope>
    <source>
        <strain evidence="3 4">DSM 5745</strain>
    </source>
</reference>
<organism evidence="3 4">
    <name type="scientific">Aspergillus mulundensis</name>
    <dbReference type="NCBI Taxonomy" id="1810919"/>
    <lineage>
        <taxon>Eukaryota</taxon>
        <taxon>Fungi</taxon>
        <taxon>Dikarya</taxon>
        <taxon>Ascomycota</taxon>
        <taxon>Pezizomycotina</taxon>
        <taxon>Eurotiomycetes</taxon>
        <taxon>Eurotiomycetidae</taxon>
        <taxon>Eurotiales</taxon>
        <taxon>Aspergillaceae</taxon>
        <taxon>Aspergillus</taxon>
        <taxon>Aspergillus subgen. Nidulantes</taxon>
    </lineage>
</organism>
<accession>A0A3D8T5Y5</accession>
<feature type="region of interest" description="Disordered" evidence="2">
    <location>
        <begin position="205"/>
        <end position="224"/>
    </location>
</feature>
<proteinExistence type="inferred from homology"/>
<dbReference type="NCBIfam" id="NF041278">
    <property type="entry name" value="CmcJ_NvfI_EfuI"/>
    <property type="match status" value="1"/>
</dbReference>
<sequence>MRACRSQVSLDTVGFQVYQVNTEMEYADFQDNTKIEQSIGCEFRPRPGLSGQSATTHLHLVPEIDAPWKVRRKVPGFPHFGGRLPPRPQPSLLTHVDVTPNAARTIIQELYKEAAEEILKSRYQIITSQHSVWKPCRLPIHDWPLALCDATSVSAEDLVPTDIIYPKFIAENYMLHHNENQTWYWLPDHRADEVLVFKAHDSEGSTSSPCPHGAFPLPGHSDNAPPRESVDVRLLVMYADVEYPAATSWSDQGIP</sequence>
<protein>
    <submittedName>
        <fullName evidence="3">Uncharacterized protein</fullName>
    </submittedName>
</protein>
<dbReference type="InterPro" id="IPR044053">
    <property type="entry name" value="AsaB-like"/>
</dbReference>
<evidence type="ECO:0000313" key="3">
    <source>
        <dbReference type="EMBL" id="RDW93965.1"/>
    </source>
</evidence>
<dbReference type="OrthoDB" id="412788at2759"/>
<keyword evidence="4" id="KW-1185">Reference proteome</keyword>
<dbReference type="GeneID" id="38111657"/>
<comment type="caution">
    <text evidence="3">The sequence shown here is derived from an EMBL/GenBank/DDBJ whole genome shotgun (WGS) entry which is preliminary data.</text>
</comment>
<dbReference type="GO" id="GO:0016491">
    <property type="term" value="F:oxidoreductase activity"/>
    <property type="evidence" value="ECO:0007669"/>
    <property type="project" value="InterPro"/>
</dbReference>
<dbReference type="AlphaFoldDB" id="A0A3D8T5Y5"/>
<dbReference type="PANTHER" id="PTHR34598">
    <property type="entry name" value="BLL6449 PROTEIN"/>
    <property type="match status" value="1"/>
</dbReference>
<dbReference type="RefSeq" id="XP_026609148.1">
    <property type="nucleotide sequence ID" value="XM_026743303.1"/>
</dbReference>
<gene>
    <name evidence="3" type="ORF">DSM5745_01287</name>
</gene>
<evidence type="ECO:0000256" key="1">
    <source>
        <dbReference type="ARBA" id="ARBA00023604"/>
    </source>
</evidence>